<dbReference type="CDD" id="cd00018">
    <property type="entry name" value="AP2"/>
    <property type="match status" value="1"/>
</dbReference>
<dbReference type="SMART" id="SM00380">
    <property type="entry name" value="AP2"/>
    <property type="match status" value="1"/>
</dbReference>
<dbReference type="PRINTS" id="PR00367">
    <property type="entry name" value="ETHRSPELEMNT"/>
</dbReference>
<dbReference type="FunFam" id="3.30.730.10:FF:000001">
    <property type="entry name" value="Ethylene-responsive transcription factor 2"/>
    <property type="match status" value="1"/>
</dbReference>
<evidence type="ECO:0000256" key="8">
    <source>
        <dbReference type="SAM" id="MobiDB-lite"/>
    </source>
</evidence>
<name>A0A6A3ANT0_HIBSY</name>
<dbReference type="SUPFAM" id="SSF54171">
    <property type="entry name" value="DNA-binding domain"/>
    <property type="match status" value="1"/>
</dbReference>
<keyword evidence="11" id="KW-1185">Reference proteome</keyword>
<feature type="region of interest" description="Disordered" evidence="8">
    <location>
        <begin position="1"/>
        <end position="37"/>
    </location>
</feature>
<dbReference type="Proteomes" id="UP000436088">
    <property type="component" value="Unassembled WGS sequence"/>
</dbReference>
<evidence type="ECO:0000256" key="4">
    <source>
        <dbReference type="ARBA" id="ARBA00023125"/>
    </source>
</evidence>
<evidence type="ECO:0000313" key="10">
    <source>
        <dbReference type="EMBL" id="KAE8705513.1"/>
    </source>
</evidence>
<evidence type="ECO:0000256" key="2">
    <source>
        <dbReference type="ARBA" id="ARBA00022745"/>
    </source>
</evidence>
<dbReference type="GO" id="GO:0005634">
    <property type="term" value="C:nucleus"/>
    <property type="evidence" value="ECO:0007669"/>
    <property type="project" value="UniProtKB-SubCell"/>
</dbReference>
<dbReference type="Gene3D" id="3.30.730.10">
    <property type="entry name" value="AP2/ERF domain"/>
    <property type="match status" value="1"/>
</dbReference>
<dbReference type="PROSITE" id="PS51032">
    <property type="entry name" value="AP2_ERF"/>
    <property type="match status" value="1"/>
</dbReference>
<evidence type="ECO:0000256" key="6">
    <source>
        <dbReference type="ARBA" id="ARBA00023242"/>
    </source>
</evidence>
<dbReference type="Pfam" id="PF00847">
    <property type="entry name" value="AP2"/>
    <property type="match status" value="1"/>
</dbReference>
<evidence type="ECO:0000256" key="3">
    <source>
        <dbReference type="ARBA" id="ARBA00023015"/>
    </source>
</evidence>
<dbReference type="GO" id="GO:0003700">
    <property type="term" value="F:DNA-binding transcription factor activity"/>
    <property type="evidence" value="ECO:0007669"/>
    <property type="project" value="InterPro"/>
</dbReference>
<evidence type="ECO:0000256" key="5">
    <source>
        <dbReference type="ARBA" id="ARBA00023163"/>
    </source>
</evidence>
<dbReference type="PANTHER" id="PTHR31677">
    <property type="entry name" value="AP2 DOMAIN CLASS TRANSCRIPTION FACTOR"/>
    <property type="match status" value="1"/>
</dbReference>
<comment type="subcellular location">
    <subcellularLocation>
        <location evidence="1">Nucleus</location>
    </subcellularLocation>
</comment>
<keyword evidence="6" id="KW-0539">Nucleus</keyword>
<dbReference type="AlphaFoldDB" id="A0A6A3ANT0"/>
<dbReference type="PANTHER" id="PTHR31677:SF146">
    <property type="entry name" value="ETHYLENE-RESPONSIVE TRANSCRIPTION FACTOR ESR2"/>
    <property type="match status" value="1"/>
</dbReference>
<keyword evidence="2" id="KW-0936">Ethylene signaling pathway</keyword>
<evidence type="ECO:0000259" key="9">
    <source>
        <dbReference type="PROSITE" id="PS51032"/>
    </source>
</evidence>
<keyword evidence="5" id="KW-0804">Transcription</keyword>
<comment type="caution">
    <text evidence="10">The sequence shown here is derived from an EMBL/GenBank/DDBJ whole genome shotgun (WGS) entry which is preliminary data.</text>
</comment>
<proteinExistence type="inferred from homology"/>
<dbReference type="InterPro" id="IPR016177">
    <property type="entry name" value="DNA-bd_dom_sf"/>
</dbReference>
<keyword evidence="3" id="KW-0805">Transcription regulation</keyword>
<evidence type="ECO:0000313" key="11">
    <source>
        <dbReference type="Proteomes" id="UP000436088"/>
    </source>
</evidence>
<dbReference type="OrthoDB" id="1902708at2759"/>
<accession>A0A6A3ANT0</accession>
<evidence type="ECO:0000256" key="1">
    <source>
        <dbReference type="ARBA" id="ARBA00004123"/>
    </source>
</evidence>
<dbReference type="InterPro" id="IPR036955">
    <property type="entry name" value="AP2/ERF_dom_sf"/>
</dbReference>
<keyword evidence="4" id="KW-0238">DNA-binding</keyword>
<sequence length="391" mass="42853">MEEAFKNLQSMTYVSDPNGSNSMTDYTKKSAATSTDRTTATAANMRSLKGNGVSGGTMRYRGVRRRPWGRYAAEIRDPQSKERRWLGTFDTAEEAACAYDCAARAMRGIKARTNFVYPATEPHSGSNHFLPPFTFSKQSQSSIRDINCINHQFGQSSNWPSLTNQHSGDFSVGSSAQRNASLNMVLFRDLMNSSNSSLHEPPPQSLADNIPFMNGNTSSSSFPFTFPANSSVLAGASLLKSSTNNTTLSAADSVSDSFTGSSMTHTLKETVDDMEFFPQEPSDSGLLQEIIQGLFPKKSGERKVTSNYTQHSVAVPEPELKNEHLGFYYSGYDQGFLQQVESFSGVTGSESVPYANEIPTKHLQVGQDCLLDDIFQFPDFTDALAARVQNA</sequence>
<dbReference type="EMBL" id="VEPZ02000982">
    <property type="protein sequence ID" value="KAE8705513.1"/>
    <property type="molecule type" value="Genomic_DNA"/>
</dbReference>
<evidence type="ECO:0000256" key="7">
    <source>
        <dbReference type="ARBA" id="ARBA00024343"/>
    </source>
</evidence>
<dbReference type="GO" id="GO:0009873">
    <property type="term" value="P:ethylene-activated signaling pathway"/>
    <property type="evidence" value="ECO:0007669"/>
    <property type="project" value="UniProtKB-KW"/>
</dbReference>
<organism evidence="10 11">
    <name type="scientific">Hibiscus syriacus</name>
    <name type="common">Rose of Sharon</name>
    <dbReference type="NCBI Taxonomy" id="106335"/>
    <lineage>
        <taxon>Eukaryota</taxon>
        <taxon>Viridiplantae</taxon>
        <taxon>Streptophyta</taxon>
        <taxon>Embryophyta</taxon>
        <taxon>Tracheophyta</taxon>
        <taxon>Spermatophyta</taxon>
        <taxon>Magnoliopsida</taxon>
        <taxon>eudicotyledons</taxon>
        <taxon>Gunneridae</taxon>
        <taxon>Pentapetalae</taxon>
        <taxon>rosids</taxon>
        <taxon>malvids</taxon>
        <taxon>Malvales</taxon>
        <taxon>Malvaceae</taxon>
        <taxon>Malvoideae</taxon>
        <taxon>Hibiscus</taxon>
    </lineage>
</organism>
<feature type="compositionally biased region" description="Polar residues" evidence="8">
    <location>
        <begin position="7"/>
        <end position="25"/>
    </location>
</feature>
<gene>
    <name evidence="10" type="ORF">F3Y22_tig00110429pilonHSYRG01490</name>
</gene>
<feature type="domain" description="AP2/ERF" evidence="9">
    <location>
        <begin position="59"/>
        <end position="116"/>
    </location>
</feature>
<dbReference type="InterPro" id="IPR001471">
    <property type="entry name" value="AP2/ERF_dom"/>
</dbReference>
<reference evidence="10" key="1">
    <citation type="submission" date="2019-09" db="EMBL/GenBank/DDBJ databases">
        <title>Draft genome information of white flower Hibiscus syriacus.</title>
        <authorList>
            <person name="Kim Y.-M."/>
        </authorList>
    </citation>
    <scope>NUCLEOTIDE SEQUENCE [LARGE SCALE GENOMIC DNA]</scope>
    <source>
        <strain evidence="10">YM2019G1</strain>
    </source>
</reference>
<protein>
    <submittedName>
        <fullName evidence="10">Ethylene-responsive transcription factor ESR1</fullName>
    </submittedName>
</protein>
<comment type="similarity">
    <text evidence="7">Belongs to the AP2/ERF transcription factor family. ERF subfamily.</text>
</comment>
<dbReference type="GO" id="GO:0003677">
    <property type="term" value="F:DNA binding"/>
    <property type="evidence" value="ECO:0007669"/>
    <property type="project" value="UniProtKB-KW"/>
</dbReference>